<dbReference type="AlphaFoldDB" id="A0A9P9YEQ8"/>
<feature type="compositionally biased region" description="Polar residues" evidence="1">
    <location>
        <begin position="122"/>
        <end position="136"/>
    </location>
</feature>
<reference evidence="2" key="1">
    <citation type="journal article" date="2023" name="Genome Biol. Evol.">
        <title>Long-read-based Genome Assembly of Drosophila gunungcola Reveals Fewer Chemosensory Genes in Flower-breeding Species.</title>
        <authorList>
            <person name="Negi A."/>
            <person name="Liao B.Y."/>
            <person name="Yeh S.D."/>
        </authorList>
    </citation>
    <scope>NUCLEOTIDE SEQUENCE</scope>
    <source>
        <strain evidence="2">Sukarami</strain>
    </source>
</reference>
<dbReference type="Proteomes" id="UP001059596">
    <property type="component" value="Unassembled WGS sequence"/>
</dbReference>
<protein>
    <submittedName>
        <fullName evidence="2">Uncharacterized protein</fullName>
    </submittedName>
</protein>
<name>A0A9P9YEQ8_9MUSC</name>
<evidence type="ECO:0000313" key="3">
    <source>
        <dbReference type="Proteomes" id="UP001059596"/>
    </source>
</evidence>
<evidence type="ECO:0000256" key="1">
    <source>
        <dbReference type="SAM" id="MobiDB-lite"/>
    </source>
</evidence>
<feature type="compositionally biased region" description="Acidic residues" evidence="1">
    <location>
        <begin position="188"/>
        <end position="200"/>
    </location>
</feature>
<dbReference type="EMBL" id="JAMKOV010000037">
    <property type="protein sequence ID" value="KAI8035428.1"/>
    <property type="molecule type" value="Genomic_DNA"/>
</dbReference>
<comment type="caution">
    <text evidence="2">The sequence shown here is derived from an EMBL/GenBank/DDBJ whole genome shotgun (WGS) entry which is preliminary data.</text>
</comment>
<sequence>MSKATKLRFALITEDVLDKLRPRSQSENTRSKNMDEIYAAIRTTVIEVVDQKFEQLNTTINQLVEDRIAKILDQQNAGKLVSDWKRDSKEKVDKAFKVAAQSVESASSLKKRSPKYHRLSKKSPSWQEEQLPSSPEDQLPKRTRTKAQKITVMPIHRNAHVRSNIRTPLNNPTSPPPPPTPLSMDRNDLDDDEDGEDFLDGQDPSILTIAAQYLKKLEDARNRKNQQHQHQHQQLP</sequence>
<proteinExistence type="predicted"/>
<dbReference type="OrthoDB" id="7863457at2759"/>
<evidence type="ECO:0000313" key="2">
    <source>
        <dbReference type="EMBL" id="KAI8035428.1"/>
    </source>
</evidence>
<accession>A0A9P9YEQ8</accession>
<feature type="region of interest" description="Disordered" evidence="1">
    <location>
        <begin position="103"/>
        <end position="205"/>
    </location>
</feature>
<organism evidence="2 3">
    <name type="scientific">Drosophila gunungcola</name>
    <name type="common">fruit fly</name>
    <dbReference type="NCBI Taxonomy" id="103775"/>
    <lineage>
        <taxon>Eukaryota</taxon>
        <taxon>Metazoa</taxon>
        <taxon>Ecdysozoa</taxon>
        <taxon>Arthropoda</taxon>
        <taxon>Hexapoda</taxon>
        <taxon>Insecta</taxon>
        <taxon>Pterygota</taxon>
        <taxon>Neoptera</taxon>
        <taxon>Endopterygota</taxon>
        <taxon>Diptera</taxon>
        <taxon>Brachycera</taxon>
        <taxon>Muscomorpha</taxon>
        <taxon>Ephydroidea</taxon>
        <taxon>Drosophilidae</taxon>
        <taxon>Drosophila</taxon>
        <taxon>Sophophora</taxon>
    </lineage>
</organism>
<keyword evidence="3" id="KW-1185">Reference proteome</keyword>
<feature type="compositionally biased region" description="Basic residues" evidence="1">
    <location>
        <begin position="109"/>
        <end position="121"/>
    </location>
</feature>
<gene>
    <name evidence="2" type="ORF">M5D96_011771</name>
</gene>